<dbReference type="InterPro" id="IPR032675">
    <property type="entry name" value="LRR_dom_sf"/>
</dbReference>
<evidence type="ECO:0000256" key="4">
    <source>
        <dbReference type="ARBA" id="ARBA00022490"/>
    </source>
</evidence>
<dbReference type="GO" id="GO:0005737">
    <property type="term" value="C:cytoplasm"/>
    <property type="evidence" value="ECO:0007669"/>
    <property type="project" value="UniProtKB-SubCell"/>
</dbReference>
<dbReference type="AlphaFoldDB" id="A0A8C3MJY8"/>
<reference evidence="18" key="2">
    <citation type="submission" date="2025-08" db="UniProtKB">
        <authorList>
            <consortium name="Ensembl"/>
        </authorList>
    </citation>
    <scope>IDENTIFICATION</scope>
</reference>
<gene>
    <name evidence="18" type="primary">SKP2</name>
</gene>
<dbReference type="PANTHER" id="PTHR46976">
    <property type="entry name" value="PROTEIN ARABIDILLO 1"/>
    <property type="match status" value="1"/>
</dbReference>
<evidence type="ECO:0000256" key="12">
    <source>
        <dbReference type="ARBA" id="ARBA00056227"/>
    </source>
</evidence>
<keyword evidence="11" id="KW-0539">Nucleus</keyword>
<dbReference type="SMART" id="SM00256">
    <property type="entry name" value="FBOX"/>
    <property type="match status" value="1"/>
</dbReference>
<evidence type="ECO:0000256" key="2">
    <source>
        <dbReference type="ARBA" id="ARBA00004496"/>
    </source>
</evidence>
<dbReference type="GO" id="GO:0140767">
    <property type="term" value="F:enzyme-substrate adaptor activity"/>
    <property type="evidence" value="ECO:0007669"/>
    <property type="project" value="UniProtKB-ARBA"/>
</dbReference>
<dbReference type="Ensembl" id="ENSCPVT00000007735.2">
    <property type="protein sequence ID" value="ENSCPVP00000007450.1"/>
    <property type="gene ID" value="ENSCPVG00000005472.2"/>
</dbReference>
<dbReference type="GO" id="GO:0070534">
    <property type="term" value="P:protein K63-linked ubiquitination"/>
    <property type="evidence" value="ECO:0007669"/>
    <property type="project" value="UniProtKB-ARBA"/>
</dbReference>
<evidence type="ECO:0000256" key="8">
    <source>
        <dbReference type="ARBA" id="ARBA00022786"/>
    </source>
</evidence>
<name>A0A8C3MJY8_GEOPR</name>
<evidence type="ECO:0000256" key="1">
    <source>
        <dbReference type="ARBA" id="ARBA00004123"/>
    </source>
</evidence>
<dbReference type="GO" id="GO:1905168">
    <property type="term" value="P:positive regulation of double-strand break repair via homologous recombination"/>
    <property type="evidence" value="ECO:0007669"/>
    <property type="project" value="UniProtKB-ARBA"/>
</dbReference>
<keyword evidence="6" id="KW-0433">Leucine-rich repeat</keyword>
<evidence type="ECO:0000313" key="18">
    <source>
        <dbReference type="Ensembl" id="ENSCPVP00000007450.1"/>
    </source>
</evidence>
<comment type="pathway">
    <text evidence="3">Protein modification; protein ubiquitination.</text>
</comment>
<dbReference type="Gene3D" id="3.80.10.10">
    <property type="entry name" value="Ribonuclease Inhibitor"/>
    <property type="match status" value="1"/>
</dbReference>
<dbReference type="SUPFAM" id="SSF52047">
    <property type="entry name" value="RNI-like"/>
    <property type="match status" value="1"/>
</dbReference>
<keyword evidence="10" id="KW-0007">Acetylation</keyword>
<feature type="region of interest" description="Disordered" evidence="16">
    <location>
        <begin position="82"/>
        <end position="104"/>
    </location>
</feature>
<evidence type="ECO:0000256" key="6">
    <source>
        <dbReference type="ARBA" id="ARBA00022614"/>
    </source>
</evidence>
<keyword evidence="8" id="KW-0833">Ubl conjugation pathway</keyword>
<dbReference type="InterPro" id="IPR001810">
    <property type="entry name" value="F-box_dom"/>
</dbReference>
<feature type="compositionally biased region" description="Basic and acidic residues" evidence="16">
    <location>
        <begin position="21"/>
        <end position="30"/>
    </location>
</feature>
<dbReference type="GO" id="GO:0006511">
    <property type="term" value="P:ubiquitin-dependent protein catabolic process"/>
    <property type="evidence" value="ECO:0007669"/>
    <property type="project" value="UniProtKB-ARBA"/>
</dbReference>
<evidence type="ECO:0000256" key="5">
    <source>
        <dbReference type="ARBA" id="ARBA00022553"/>
    </source>
</evidence>
<evidence type="ECO:0000256" key="9">
    <source>
        <dbReference type="ARBA" id="ARBA00022843"/>
    </source>
</evidence>
<accession>A0A8C3MJY8</accession>
<keyword evidence="9" id="KW-0832">Ubl conjugation</keyword>
<reference evidence="18" key="3">
    <citation type="submission" date="2025-09" db="UniProtKB">
        <authorList>
            <consortium name="Ensembl"/>
        </authorList>
    </citation>
    <scope>IDENTIFICATION</scope>
</reference>
<organism evidence="18 19">
    <name type="scientific">Geospiza parvula</name>
    <name type="common">Small tree-finch</name>
    <name type="synonym">Camarhynchus parvulus</name>
    <dbReference type="NCBI Taxonomy" id="87175"/>
    <lineage>
        <taxon>Eukaryota</taxon>
        <taxon>Metazoa</taxon>
        <taxon>Chordata</taxon>
        <taxon>Craniata</taxon>
        <taxon>Vertebrata</taxon>
        <taxon>Euteleostomi</taxon>
        <taxon>Archelosauria</taxon>
        <taxon>Archosauria</taxon>
        <taxon>Dinosauria</taxon>
        <taxon>Saurischia</taxon>
        <taxon>Theropoda</taxon>
        <taxon>Coelurosauria</taxon>
        <taxon>Aves</taxon>
        <taxon>Neognathae</taxon>
        <taxon>Neoaves</taxon>
        <taxon>Telluraves</taxon>
        <taxon>Australaves</taxon>
        <taxon>Passeriformes</taxon>
        <taxon>Thraupidae</taxon>
        <taxon>Camarhynchus</taxon>
    </lineage>
</organism>
<dbReference type="PROSITE" id="PS50181">
    <property type="entry name" value="FBOX"/>
    <property type="match status" value="1"/>
</dbReference>
<dbReference type="GO" id="GO:0019005">
    <property type="term" value="C:SCF ubiquitin ligase complex"/>
    <property type="evidence" value="ECO:0007669"/>
    <property type="project" value="UniProtKB-ARBA"/>
</dbReference>
<dbReference type="SUPFAM" id="SSF81383">
    <property type="entry name" value="F-box domain"/>
    <property type="match status" value="1"/>
</dbReference>
<evidence type="ECO:0000256" key="11">
    <source>
        <dbReference type="ARBA" id="ARBA00023242"/>
    </source>
</evidence>
<dbReference type="PANTHER" id="PTHR46976:SF1">
    <property type="entry name" value="PROTEIN ARABIDILLO 1"/>
    <property type="match status" value="1"/>
</dbReference>
<feature type="compositionally biased region" description="Basic and acidic residues" evidence="16">
    <location>
        <begin position="82"/>
        <end position="95"/>
    </location>
</feature>
<evidence type="ECO:0000256" key="13">
    <source>
        <dbReference type="ARBA" id="ARBA00071634"/>
    </source>
</evidence>
<evidence type="ECO:0000256" key="10">
    <source>
        <dbReference type="ARBA" id="ARBA00022990"/>
    </source>
</evidence>
<keyword evidence="5" id="KW-0597">Phosphoprotein</keyword>
<protein>
    <recommendedName>
        <fullName evidence="13">S-phase kinase-associated protein 2</fullName>
    </recommendedName>
    <alternativeName>
        <fullName evidence="15">Cyclin-A/CDK2-associated protein p45</fullName>
    </alternativeName>
    <alternativeName>
        <fullName evidence="14">F-box protein Skp2</fullName>
    </alternativeName>
</protein>
<evidence type="ECO:0000259" key="17">
    <source>
        <dbReference type="PROSITE" id="PS50181"/>
    </source>
</evidence>
<proteinExistence type="predicted"/>
<feature type="region of interest" description="Disordered" evidence="16">
    <location>
        <begin position="1"/>
        <end position="54"/>
    </location>
</feature>
<keyword evidence="4" id="KW-0963">Cytoplasm</keyword>
<dbReference type="FunFam" id="3.80.10.10:FF:000105">
    <property type="entry name" value="S-phase kinase-associated protein 2"/>
    <property type="match status" value="1"/>
</dbReference>
<dbReference type="SMART" id="SM00367">
    <property type="entry name" value="LRR_CC"/>
    <property type="match status" value="5"/>
</dbReference>
<dbReference type="GO" id="GO:0005634">
    <property type="term" value="C:nucleus"/>
    <property type="evidence" value="ECO:0007669"/>
    <property type="project" value="UniProtKB-SubCell"/>
</dbReference>
<keyword evidence="7" id="KW-0677">Repeat</keyword>
<dbReference type="InterPro" id="IPR036047">
    <property type="entry name" value="F-box-like_dom_sf"/>
</dbReference>
<evidence type="ECO:0000256" key="3">
    <source>
        <dbReference type="ARBA" id="ARBA00004906"/>
    </source>
</evidence>
<comment type="function">
    <text evidence="12">Substrate recognition component of a SCF (SKP1-CUL1-F-box protein) E3 ubiquitin-protein ligase complex which mediates the ubiquitination and subsequent proteasomal degradation of target proteins involved in cell cycle progression, signal transduction and transcription. Specifically recognizes phosphorylated CDKN1B/p27kip and is involved in regulation of G1/S transition. Degradation of CDKN1B/p27kip also requires CKS1. Recognizes target proteins ORC1, CDT1, RBL2, KMT2A/MLL1, CDK9, RAG2, NBN, FOXO1, UBP43, YTHDF2, and probably MYC, TOB1 and TAL1. Degradation of TAL1 also requires STUB1. Recognizes CDKN1A in association with CCNE1 or CCNE2 and CDK2. Promotes ubiquitination and destruction of CDH1 in a CK1-dependent manner, thereby regulating cell migration. Following phosphorylation in response to DNA damage, mediates 'Lys-63'-linked ubiquitination of NBN, promoting ATM recruitment to DNA damage sites and DNA repair via homologous recombination.</text>
</comment>
<evidence type="ECO:0000256" key="16">
    <source>
        <dbReference type="SAM" id="MobiDB-lite"/>
    </source>
</evidence>
<keyword evidence="19" id="KW-1185">Reference proteome</keyword>
<evidence type="ECO:0000256" key="7">
    <source>
        <dbReference type="ARBA" id="ARBA00022737"/>
    </source>
</evidence>
<sequence>MYRYGSAGTREHRGTGTPGHRNTEAREHRGTGCGDAPGRGHMSPAAGLRGSRVAPGLRVSRSRIPSGGPAARGWLRGCAGEPRERLWDPGEREGAPGRGSGAGMRDVCAAPRVVPGEREVLPLGLAGVQDPRDPASGRASPACPGIPSRCPRCRPAVRGSCPVLSRLCLGSVVLGGCRVPPPPLAPLPGPSPAPSGSGARSIPGGLFPKACQSEHTPALWPLLVLPAPADPTLSCPVYGCGVRVTEMLQGSPSCVCCQSGSTLRASGFCCVCRKHLQEIPSSSTNVSTSLEWDPGKTSELLSGMGVSALKKDKLGNENTPQDLLVSSPCLPPKRQKVKDNEKDFVIVRRPWLLREAESGISLDALPDELLLAIFAYLPLKDLLKVSMICKRWHRLSFDESLWQTLDLTGGNLLPGVLGQLLPAGVTVFRCPRSCIGDPLFKTSNFLKIQHLDLSNCTVSAADLHSILCLCEKLQNLSLEGLVLSDNIIKSLARNPSLIRLNLCGCSGFSAEALELMLSSCSMLEELNLSWCEFTATHVKAAVSHVTSKITQLNLSGYRENLQIADVKTLVERCPLLVHLDLSDSMMLKPECFQYFKQLVFLQHLCLSRCYQISPAALVELGEIRTLKTLQVFGIVTDSSLQLLEEALPDMKINGSHFTSIARPTVGSKKNHEIWGIKCRLTLRNPSCL</sequence>
<dbReference type="InterPro" id="IPR006553">
    <property type="entry name" value="Leu-rich_rpt_Cys-con_subtyp"/>
</dbReference>
<evidence type="ECO:0000256" key="14">
    <source>
        <dbReference type="ARBA" id="ARBA00077776"/>
    </source>
</evidence>
<evidence type="ECO:0000256" key="15">
    <source>
        <dbReference type="ARBA" id="ARBA00081589"/>
    </source>
</evidence>
<evidence type="ECO:0000313" key="19">
    <source>
        <dbReference type="Proteomes" id="UP000694382"/>
    </source>
</evidence>
<dbReference type="GO" id="GO:0000082">
    <property type="term" value="P:G1/S transition of mitotic cell cycle"/>
    <property type="evidence" value="ECO:0007669"/>
    <property type="project" value="UniProtKB-ARBA"/>
</dbReference>
<feature type="domain" description="F-box" evidence="17">
    <location>
        <begin position="359"/>
        <end position="405"/>
    </location>
</feature>
<dbReference type="Proteomes" id="UP000694382">
    <property type="component" value="Chromosome Z"/>
</dbReference>
<dbReference type="Pfam" id="PF12937">
    <property type="entry name" value="F-box-like"/>
    <property type="match status" value="1"/>
</dbReference>
<comment type="subcellular location">
    <subcellularLocation>
        <location evidence="2">Cytoplasm</location>
    </subcellularLocation>
    <subcellularLocation>
        <location evidence="1">Nucleus</location>
    </subcellularLocation>
</comment>
<dbReference type="CDD" id="cd22114">
    <property type="entry name" value="F-box_FBXL1"/>
    <property type="match status" value="1"/>
</dbReference>
<reference evidence="18" key="1">
    <citation type="submission" date="2020-02" db="EMBL/GenBank/DDBJ databases">
        <authorList>
            <person name="Enbody D E."/>
            <person name="Pettersson E M."/>
        </authorList>
    </citation>
    <scope>NUCLEOTIDE SEQUENCE [LARGE SCALE GENOMIC DNA]</scope>
</reference>